<dbReference type="GeneID" id="74308394"/>
<dbReference type="SUPFAM" id="SSF48371">
    <property type="entry name" value="ARM repeat"/>
    <property type="match status" value="1"/>
</dbReference>
<dbReference type="PANTHER" id="PTHR12697:SF5">
    <property type="entry name" value="DEOXYHYPUSINE HYDROXYLASE"/>
    <property type="match status" value="1"/>
</dbReference>
<dbReference type="KEGG" id="mend:L6E24_11795"/>
<evidence type="ECO:0000313" key="1">
    <source>
        <dbReference type="EMBL" id="UUX92030.1"/>
    </source>
</evidence>
<organism evidence="1 2">
    <name type="scientific">Methanoplanus endosymbiosus</name>
    <dbReference type="NCBI Taxonomy" id="33865"/>
    <lineage>
        <taxon>Archaea</taxon>
        <taxon>Methanobacteriati</taxon>
        <taxon>Methanobacteriota</taxon>
        <taxon>Stenosarchaea group</taxon>
        <taxon>Methanomicrobia</taxon>
        <taxon>Methanomicrobiales</taxon>
        <taxon>Methanomicrobiaceae</taxon>
        <taxon>Methanoplanus</taxon>
    </lineage>
</organism>
<keyword evidence="2" id="KW-1185">Reference proteome</keyword>
<dbReference type="Proteomes" id="UP001060368">
    <property type="component" value="Chromosome"/>
</dbReference>
<dbReference type="InterPro" id="IPR016024">
    <property type="entry name" value="ARM-type_fold"/>
</dbReference>
<dbReference type="InterPro" id="IPR011989">
    <property type="entry name" value="ARM-like"/>
</dbReference>
<dbReference type="AlphaFoldDB" id="A0A9E7PKV9"/>
<dbReference type="GO" id="GO:0016491">
    <property type="term" value="F:oxidoreductase activity"/>
    <property type="evidence" value="ECO:0007669"/>
    <property type="project" value="TreeGrafter"/>
</dbReference>
<dbReference type="Pfam" id="PF13646">
    <property type="entry name" value="HEAT_2"/>
    <property type="match status" value="1"/>
</dbReference>
<gene>
    <name evidence="1" type="ORF">L6E24_11795</name>
</gene>
<accession>A0A9E7PKV9</accession>
<name>A0A9E7PKV9_9EURY</name>
<dbReference type="SMART" id="SM00567">
    <property type="entry name" value="EZ_HEAT"/>
    <property type="match status" value="4"/>
</dbReference>
<proteinExistence type="predicted"/>
<dbReference type="RefSeq" id="WP_257742180.1">
    <property type="nucleotide sequence ID" value="NZ_CP096115.1"/>
</dbReference>
<dbReference type="EMBL" id="CP096115">
    <property type="protein sequence ID" value="UUX92030.1"/>
    <property type="molecule type" value="Genomic_DNA"/>
</dbReference>
<reference evidence="1" key="1">
    <citation type="submission" date="2022-04" db="EMBL/GenBank/DDBJ databases">
        <title>Complete genome of Methanoplanus endosymbiosus DSM 3599.</title>
        <authorList>
            <person name="Chen S.-C."/>
            <person name="You Y.-T."/>
            <person name="Zhou Y.-Z."/>
            <person name="Lai M.-C."/>
        </authorList>
    </citation>
    <scope>NUCLEOTIDE SEQUENCE</scope>
    <source>
        <strain evidence="1">DSM 3599</strain>
    </source>
</reference>
<evidence type="ECO:0000313" key="2">
    <source>
        <dbReference type="Proteomes" id="UP001060368"/>
    </source>
</evidence>
<sequence length="155" mass="17208">MSVQDQIILNVELLRNPSKDTRKRAAENLAGFGSKSVISLIPLLDDKDWIVRYRAAEALGMIADDRSISPLLACLRDEKDHVRYMSAKSLGEFGIPEIGIALIPLLKDENDYVRKITAASIKKSGSPTATEEIRKALSVERDPAVAEKFREILSE</sequence>
<dbReference type="InterPro" id="IPR004155">
    <property type="entry name" value="PBS_lyase_HEAT"/>
</dbReference>
<dbReference type="PANTHER" id="PTHR12697">
    <property type="entry name" value="PBS LYASE HEAT-LIKE PROTEIN"/>
    <property type="match status" value="1"/>
</dbReference>
<protein>
    <submittedName>
        <fullName evidence="1">HEAT repeat domain-containing protein</fullName>
    </submittedName>
</protein>
<dbReference type="Gene3D" id="1.25.10.10">
    <property type="entry name" value="Leucine-rich Repeat Variant"/>
    <property type="match status" value="1"/>
</dbReference>